<comment type="function">
    <text evidence="8">Ligates lysine onto the cytidine present at position 34 of the AUA codon-specific tRNA(Ile) that contains the anticodon CAU, in an ATP-dependent manner. Cytidine is converted to lysidine, thus changing the amino acid specificity of the tRNA from methionine to isoleucine.</text>
</comment>
<dbReference type="EMBL" id="FLRB01000012">
    <property type="protein sequence ID" value="SBT21193.1"/>
    <property type="molecule type" value="Genomic_DNA"/>
</dbReference>
<evidence type="ECO:0000256" key="1">
    <source>
        <dbReference type="ARBA" id="ARBA00004496"/>
    </source>
</evidence>
<evidence type="ECO:0000256" key="2">
    <source>
        <dbReference type="ARBA" id="ARBA00022490"/>
    </source>
</evidence>
<keyword evidence="12" id="KW-1185">Reference proteome</keyword>
<protein>
    <recommendedName>
        <fullName evidence="8">tRNA(Ile)-lysidine synthase</fullName>
        <ecNumber evidence="8">6.3.4.19</ecNumber>
    </recommendedName>
    <alternativeName>
        <fullName evidence="8">tRNA(Ile)-2-lysyl-cytidine synthase</fullName>
    </alternativeName>
    <alternativeName>
        <fullName evidence="8">tRNA(Ile)-lysidine synthetase</fullName>
    </alternativeName>
</protein>
<proteinExistence type="inferred from homology"/>
<dbReference type="InterPro" id="IPR012094">
    <property type="entry name" value="tRNA_Ile_lys_synt"/>
</dbReference>
<organism evidence="10 13">
    <name type="scientific">Marinomonas gallaica</name>
    <dbReference type="NCBI Taxonomy" id="1806667"/>
    <lineage>
        <taxon>Bacteria</taxon>
        <taxon>Pseudomonadati</taxon>
        <taxon>Pseudomonadota</taxon>
        <taxon>Gammaproteobacteria</taxon>
        <taxon>Oceanospirillales</taxon>
        <taxon>Oceanospirillaceae</taxon>
        <taxon>Marinomonas</taxon>
    </lineage>
</organism>
<keyword evidence="5 8" id="KW-0547">Nucleotide-binding</keyword>
<dbReference type="Pfam" id="PF01171">
    <property type="entry name" value="ATP_bind_3"/>
    <property type="match status" value="1"/>
</dbReference>
<name>A0A1C3JLY7_9GAMM</name>
<dbReference type="EC" id="6.3.4.19" evidence="8"/>
<dbReference type="OrthoDB" id="9807403at2"/>
<dbReference type="Proteomes" id="UP000092840">
    <property type="component" value="Unassembled WGS sequence"/>
</dbReference>
<evidence type="ECO:0000313" key="10">
    <source>
        <dbReference type="EMBL" id="SBT16145.1"/>
    </source>
</evidence>
<dbReference type="RefSeq" id="WP_067030542.1">
    <property type="nucleotide sequence ID" value="NZ_FLRA01000002.1"/>
</dbReference>
<feature type="domain" description="Lysidine-tRNA(Ile) synthetase C-terminal" evidence="9">
    <location>
        <begin position="338"/>
        <end position="403"/>
    </location>
</feature>
<evidence type="ECO:0000256" key="4">
    <source>
        <dbReference type="ARBA" id="ARBA00022694"/>
    </source>
</evidence>
<dbReference type="InterPro" id="IPR012795">
    <property type="entry name" value="tRNA_Ile_lys_synt_N"/>
</dbReference>
<keyword evidence="2 8" id="KW-0963">Cytoplasm</keyword>
<dbReference type="HAMAP" id="MF_01161">
    <property type="entry name" value="tRNA_Ile_lys_synt"/>
    <property type="match status" value="1"/>
</dbReference>
<evidence type="ECO:0000256" key="6">
    <source>
        <dbReference type="ARBA" id="ARBA00022840"/>
    </source>
</evidence>
<keyword evidence="4 8" id="KW-0819">tRNA processing</keyword>
<dbReference type="CDD" id="cd01992">
    <property type="entry name" value="TilS_N"/>
    <property type="match status" value="1"/>
</dbReference>
<comment type="subcellular location">
    <subcellularLocation>
        <location evidence="1 8">Cytoplasm</location>
    </subcellularLocation>
</comment>
<dbReference type="EMBL" id="FLRA01000002">
    <property type="protein sequence ID" value="SBT16145.1"/>
    <property type="molecule type" value="Genomic_DNA"/>
</dbReference>
<dbReference type="SUPFAM" id="SSF52402">
    <property type="entry name" value="Adenine nucleotide alpha hydrolases-like"/>
    <property type="match status" value="1"/>
</dbReference>
<dbReference type="NCBIfam" id="TIGR02432">
    <property type="entry name" value="lysidine_TilS_N"/>
    <property type="match status" value="1"/>
</dbReference>
<evidence type="ECO:0000313" key="13">
    <source>
        <dbReference type="Proteomes" id="UP000092871"/>
    </source>
</evidence>
<dbReference type="InterPro" id="IPR014729">
    <property type="entry name" value="Rossmann-like_a/b/a_fold"/>
</dbReference>
<dbReference type="Proteomes" id="UP000092871">
    <property type="component" value="Unassembled WGS sequence"/>
</dbReference>
<feature type="binding site" evidence="8">
    <location>
        <begin position="24"/>
        <end position="29"/>
    </location>
    <ligand>
        <name>ATP</name>
        <dbReference type="ChEBI" id="CHEBI:30616"/>
    </ligand>
</feature>
<evidence type="ECO:0000313" key="11">
    <source>
        <dbReference type="EMBL" id="SBT21193.1"/>
    </source>
</evidence>
<dbReference type="InterPro" id="IPR011063">
    <property type="entry name" value="TilS/TtcA_N"/>
</dbReference>
<reference evidence="11 12" key="1">
    <citation type="submission" date="2016-06" db="EMBL/GenBank/DDBJ databases">
        <authorList>
            <person name="Rodrigo-Torres L."/>
            <person name="Arahal D.R."/>
        </authorList>
    </citation>
    <scope>NUCLEOTIDE SEQUENCE [LARGE SCALE GENOMIC DNA]</scope>
    <source>
        <strain evidence="11 12">CECT 5116</strain>
    </source>
</reference>
<dbReference type="NCBIfam" id="TIGR02433">
    <property type="entry name" value="lysidine_TilS_C"/>
    <property type="match status" value="1"/>
</dbReference>
<reference evidence="10 13" key="2">
    <citation type="submission" date="2016-06" db="EMBL/GenBank/DDBJ databases">
        <authorList>
            <person name="Kjaerup R.B."/>
            <person name="Dalgaard T.S."/>
            <person name="Juul-Madsen H.R."/>
        </authorList>
    </citation>
    <scope>NUCLEOTIDE SEQUENCE [LARGE SCALE GENOMIC DNA]</scope>
    <source>
        <strain evidence="10 13">CECT 5115</strain>
    </source>
</reference>
<evidence type="ECO:0000313" key="12">
    <source>
        <dbReference type="Proteomes" id="UP000092840"/>
    </source>
</evidence>
<evidence type="ECO:0000259" key="9">
    <source>
        <dbReference type="SMART" id="SM00977"/>
    </source>
</evidence>
<keyword evidence="6 8" id="KW-0067">ATP-binding</keyword>
<dbReference type="PANTHER" id="PTHR43033">
    <property type="entry name" value="TRNA(ILE)-LYSIDINE SYNTHASE-RELATED"/>
    <property type="match status" value="1"/>
</dbReference>
<dbReference type="GO" id="GO:0032267">
    <property type="term" value="F:tRNA(Ile)-lysidine synthase activity"/>
    <property type="evidence" value="ECO:0007669"/>
    <property type="project" value="UniProtKB-EC"/>
</dbReference>
<evidence type="ECO:0000256" key="5">
    <source>
        <dbReference type="ARBA" id="ARBA00022741"/>
    </source>
</evidence>
<comment type="similarity">
    <text evidence="8">Belongs to the tRNA(Ile)-lysidine synthase family.</text>
</comment>
<dbReference type="Pfam" id="PF11734">
    <property type="entry name" value="TilS_C"/>
    <property type="match status" value="1"/>
</dbReference>
<comment type="domain">
    <text evidence="8">The N-terminal region contains the highly conserved SGGXDS motif, predicted to be a P-loop motif involved in ATP binding.</text>
</comment>
<keyword evidence="3 8" id="KW-0436">Ligase</keyword>
<dbReference type="GO" id="GO:0006400">
    <property type="term" value="P:tRNA modification"/>
    <property type="evidence" value="ECO:0007669"/>
    <property type="project" value="UniProtKB-UniRule"/>
</dbReference>
<dbReference type="PANTHER" id="PTHR43033:SF1">
    <property type="entry name" value="TRNA(ILE)-LYSIDINE SYNTHASE-RELATED"/>
    <property type="match status" value="1"/>
</dbReference>
<dbReference type="Gene3D" id="3.40.50.620">
    <property type="entry name" value="HUPs"/>
    <property type="match status" value="1"/>
</dbReference>
<evidence type="ECO:0000256" key="3">
    <source>
        <dbReference type="ARBA" id="ARBA00022598"/>
    </source>
</evidence>
<evidence type="ECO:0000256" key="7">
    <source>
        <dbReference type="ARBA" id="ARBA00048539"/>
    </source>
</evidence>
<dbReference type="AlphaFoldDB" id="A0A1C3JLY7"/>
<comment type="catalytic activity">
    <reaction evidence="7 8">
        <text>cytidine(34) in tRNA(Ile2) + L-lysine + ATP = lysidine(34) in tRNA(Ile2) + AMP + diphosphate + H(+)</text>
        <dbReference type="Rhea" id="RHEA:43744"/>
        <dbReference type="Rhea" id="RHEA-COMP:10625"/>
        <dbReference type="Rhea" id="RHEA-COMP:10670"/>
        <dbReference type="ChEBI" id="CHEBI:15378"/>
        <dbReference type="ChEBI" id="CHEBI:30616"/>
        <dbReference type="ChEBI" id="CHEBI:32551"/>
        <dbReference type="ChEBI" id="CHEBI:33019"/>
        <dbReference type="ChEBI" id="CHEBI:82748"/>
        <dbReference type="ChEBI" id="CHEBI:83665"/>
        <dbReference type="ChEBI" id="CHEBI:456215"/>
        <dbReference type="EC" id="6.3.4.19"/>
    </reaction>
</comment>
<dbReference type="GO" id="GO:0005737">
    <property type="term" value="C:cytoplasm"/>
    <property type="evidence" value="ECO:0007669"/>
    <property type="project" value="UniProtKB-SubCell"/>
</dbReference>
<accession>A0A1C3JLY7</accession>
<dbReference type="GO" id="GO:0005524">
    <property type="term" value="F:ATP binding"/>
    <property type="evidence" value="ECO:0007669"/>
    <property type="project" value="UniProtKB-UniRule"/>
</dbReference>
<evidence type="ECO:0000256" key="8">
    <source>
        <dbReference type="HAMAP-Rule" id="MF_01161"/>
    </source>
</evidence>
<dbReference type="SUPFAM" id="SSF56037">
    <property type="entry name" value="PheT/TilS domain"/>
    <property type="match status" value="1"/>
</dbReference>
<dbReference type="InterPro" id="IPR012796">
    <property type="entry name" value="Lysidine-tRNA-synth_C"/>
</dbReference>
<sequence length="413" mass="47975">MIVLSTETLHRLLGEQGKIYIAYSGGMDSHVLLHCVMTQLSSDLRSRVSAIHIHHGLSDNADAWALHCQTICDGYQIPLFNERVTLDTHQSLEEQARRKRYEVFERYLEGGDVLLQGHHANDQAETLLFRLERGTGWRGIQGIPAQRPLGLGQLWRPLLTISRQALTEYAQQQSLHWIEDESNADVRFRRNFIRHQVIEPWEENDGALMAQVAKSAEFMQSEGRVIERLIRTTLQAHINETGGLNLASLPIDERAFWLSGYLKEQNISLTQAQLSAIVAMFYGAQSKQPLYQTSGYRLVRYNEHLHVLPEERLPVLGALKKRVWFEREFDRIRCSEAVELKSRPEGERLLLANGKHRSLKKWLQDQRIPIWWRDHLPYIYQTDTLVAIGDLWQHPEAVLTVEWQRNERLCWPN</sequence>
<gene>
    <name evidence="8 10" type="primary">tilS</name>
    <name evidence="10" type="ORF">MGA5115_00219</name>
    <name evidence="11" type="ORF">MGA5116_01780</name>
</gene>
<dbReference type="SMART" id="SM00977">
    <property type="entry name" value="TilS_C"/>
    <property type="match status" value="1"/>
</dbReference>